<reference evidence="1 2" key="1">
    <citation type="submission" date="2018-11" db="EMBL/GenBank/DDBJ databases">
        <title>Aureibaculum marinum gen. nov., sp. nov., a member of the family Flavobacteriaceae isolated from the Bohai Sea.</title>
        <authorList>
            <person name="Ji X."/>
        </authorList>
    </citation>
    <scope>NUCLEOTIDE SEQUENCE [LARGE SCALE GENOMIC DNA]</scope>
    <source>
        <strain evidence="1 2">BH-SD17</strain>
    </source>
</reference>
<accession>A0A3N4NXD1</accession>
<name>A0A3N4NXD1_9FLAO</name>
<comment type="caution">
    <text evidence="1">The sequence shown here is derived from an EMBL/GenBank/DDBJ whole genome shotgun (WGS) entry which is preliminary data.</text>
</comment>
<protein>
    <submittedName>
        <fullName evidence="1">Uncharacterized protein</fullName>
    </submittedName>
</protein>
<evidence type="ECO:0000313" key="2">
    <source>
        <dbReference type="Proteomes" id="UP000270856"/>
    </source>
</evidence>
<dbReference type="EMBL" id="RPFJ01000049">
    <property type="protein sequence ID" value="RPD91793.1"/>
    <property type="molecule type" value="Genomic_DNA"/>
</dbReference>
<keyword evidence="2" id="KW-1185">Reference proteome</keyword>
<dbReference type="Proteomes" id="UP000270856">
    <property type="component" value="Unassembled WGS sequence"/>
</dbReference>
<sequence length="216" mass="25641">MQNTTLILCIKYFKFVIPIFLLLGTTKICYAQSQQEDTKIRELKNPDIEDYEQLVYDATQYLLNNPINEKSADFVSACKIVNFWIRQDTGYGLPLGGNFYYKLTNTNHQQFYYAVSMVHYLLDQKRNHNRIIKCVPQIGQCYKNQEDVQEVRVKAAEIFLNYAKKRRNRIKLTVRSRKYLKHYRKGTLAQKFRDELDEPPIKKEINSPFIIYLTSN</sequence>
<proteinExistence type="predicted"/>
<organism evidence="1 2">
    <name type="scientific">Aureibaculum marinum</name>
    <dbReference type="NCBI Taxonomy" id="2487930"/>
    <lineage>
        <taxon>Bacteria</taxon>
        <taxon>Pseudomonadati</taxon>
        <taxon>Bacteroidota</taxon>
        <taxon>Flavobacteriia</taxon>
        <taxon>Flavobacteriales</taxon>
        <taxon>Flavobacteriaceae</taxon>
        <taxon>Aureibaculum</taxon>
    </lineage>
</organism>
<dbReference type="AlphaFoldDB" id="A0A3N4NXD1"/>
<gene>
    <name evidence="1" type="ORF">EGM88_14270</name>
</gene>
<evidence type="ECO:0000313" key="1">
    <source>
        <dbReference type="EMBL" id="RPD91793.1"/>
    </source>
</evidence>